<accession>A0A835HHU7</accession>
<protein>
    <submittedName>
        <fullName evidence="2">Uncharacterized protein</fullName>
    </submittedName>
</protein>
<evidence type="ECO:0000313" key="3">
    <source>
        <dbReference type="Proteomes" id="UP000631114"/>
    </source>
</evidence>
<dbReference type="EMBL" id="JADFTS010000006">
    <property type="protein sequence ID" value="KAF9600950.1"/>
    <property type="molecule type" value="Genomic_DNA"/>
</dbReference>
<feature type="transmembrane region" description="Helical" evidence="1">
    <location>
        <begin position="17"/>
        <end position="40"/>
    </location>
</feature>
<gene>
    <name evidence="2" type="ORF">IFM89_014656</name>
</gene>
<evidence type="ECO:0000256" key="1">
    <source>
        <dbReference type="SAM" id="Phobius"/>
    </source>
</evidence>
<organism evidence="2 3">
    <name type="scientific">Coptis chinensis</name>
    <dbReference type="NCBI Taxonomy" id="261450"/>
    <lineage>
        <taxon>Eukaryota</taxon>
        <taxon>Viridiplantae</taxon>
        <taxon>Streptophyta</taxon>
        <taxon>Embryophyta</taxon>
        <taxon>Tracheophyta</taxon>
        <taxon>Spermatophyta</taxon>
        <taxon>Magnoliopsida</taxon>
        <taxon>Ranunculales</taxon>
        <taxon>Ranunculaceae</taxon>
        <taxon>Coptidoideae</taxon>
        <taxon>Coptis</taxon>
    </lineage>
</organism>
<name>A0A835HHU7_9MAGN</name>
<keyword evidence="1" id="KW-1133">Transmembrane helix</keyword>
<keyword evidence="1" id="KW-0472">Membrane</keyword>
<keyword evidence="1" id="KW-0812">Transmembrane</keyword>
<comment type="caution">
    <text evidence="2">The sequence shown here is derived from an EMBL/GenBank/DDBJ whole genome shotgun (WGS) entry which is preliminary data.</text>
</comment>
<evidence type="ECO:0000313" key="2">
    <source>
        <dbReference type="EMBL" id="KAF9600950.1"/>
    </source>
</evidence>
<keyword evidence="3" id="KW-1185">Reference proteome</keyword>
<dbReference type="Proteomes" id="UP000631114">
    <property type="component" value="Unassembled WGS sequence"/>
</dbReference>
<sequence length="74" mass="8298">MCLVECHSCWRLDGCIAIGYILGTCLCRLLLLLENYFTYLQGASLTKKKKQAGSNNNTTNKKLKSSIVEVEKLL</sequence>
<proteinExistence type="predicted"/>
<dbReference type="AlphaFoldDB" id="A0A835HHU7"/>
<reference evidence="2 3" key="1">
    <citation type="submission" date="2020-10" db="EMBL/GenBank/DDBJ databases">
        <title>The Coptis chinensis genome and diversification of protoberbering-type alkaloids.</title>
        <authorList>
            <person name="Wang B."/>
            <person name="Shu S."/>
            <person name="Song C."/>
            <person name="Liu Y."/>
        </authorList>
    </citation>
    <scope>NUCLEOTIDE SEQUENCE [LARGE SCALE GENOMIC DNA]</scope>
    <source>
        <strain evidence="2">HL-2020</strain>
        <tissue evidence="2">Leaf</tissue>
    </source>
</reference>